<organism evidence="3 4">
    <name type="scientific">Desulfofarcimen acetoxidans (strain ATCC 49208 / DSM 771 / KCTC 5769 / VKM B-1644 / 5575)</name>
    <name type="common">Desulfotomaculum acetoxidans</name>
    <dbReference type="NCBI Taxonomy" id="485916"/>
    <lineage>
        <taxon>Bacteria</taxon>
        <taxon>Bacillati</taxon>
        <taxon>Bacillota</taxon>
        <taxon>Clostridia</taxon>
        <taxon>Eubacteriales</taxon>
        <taxon>Peptococcaceae</taxon>
        <taxon>Desulfofarcimen</taxon>
    </lineage>
</organism>
<keyword evidence="4" id="KW-1185">Reference proteome</keyword>
<dbReference type="InterPro" id="IPR008333">
    <property type="entry name" value="Cbr1-like_FAD-bd_dom"/>
</dbReference>
<dbReference type="GO" id="GO:0006221">
    <property type="term" value="P:pyrimidine nucleotide biosynthetic process"/>
    <property type="evidence" value="ECO:0007669"/>
    <property type="project" value="InterPro"/>
</dbReference>
<dbReference type="NCBIfam" id="TIGR02911">
    <property type="entry name" value="sulfite_red_B"/>
    <property type="match status" value="1"/>
</dbReference>
<keyword evidence="1" id="KW-0408">Iron</keyword>
<dbReference type="GO" id="GO:0016491">
    <property type="term" value="F:oxidoreductase activity"/>
    <property type="evidence" value="ECO:0007669"/>
    <property type="project" value="InterPro"/>
</dbReference>
<keyword evidence="1" id="KW-0001">2Fe-2S</keyword>
<feature type="binding site" evidence="1">
    <location>
        <position position="240"/>
    </location>
    <ligand>
        <name>[2Fe-2S] cluster</name>
        <dbReference type="ChEBI" id="CHEBI:190135"/>
    </ligand>
</feature>
<dbReference type="AlphaFoldDB" id="C8VWA9"/>
<dbReference type="InterPro" id="IPR019480">
    <property type="entry name" value="Dihydroorotate_DH_Fe-S-bd"/>
</dbReference>
<dbReference type="EMBL" id="CP001720">
    <property type="protein sequence ID" value="ACV62461.1"/>
    <property type="molecule type" value="Genomic_DNA"/>
</dbReference>
<dbReference type="SUPFAM" id="SSF52343">
    <property type="entry name" value="Ferredoxin reductase-like, C-terminal NADP-linked domain"/>
    <property type="match status" value="1"/>
</dbReference>
<dbReference type="Gene3D" id="2.40.30.10">
    <property type="entry name" value="Translation factors"/>
    <property type="match status" value="1"/>
</dbReference>
<dbReference type="Gene3D" id="3.40.50.80">
    <property type="entry name" value="Nucleotide-binding domain of ferredoxin-NADP reductase (FNR) module"/>
    <property type="match status" value="1"/>
</dbReference>
<dbReference type="InterPro" id="IPR039261">
    <property type="entry name" value="FNR_nucleotide-bd"/>
</dbReference>
<dbReference type="PANTHER" id="PTHR43513">
    <property type="entry name" value="DIHYDROOROTATE DEHYDROGENASE B (NAD(+)), ELECTRON TRANSFER SUBUNIT"/>
    <property type="match status" value="1"/>
</dbReference>
<evidence type="ECO:0000259" key="2">
    <source>
        <dbReference type="PROSITE" id="PS51384"/>
    </source>
</evidence>
<feature type="binding site" evidence="1">
    <location>
        <position position="248"/>
    </location>
    <ligand>
        <name>[2Fe-2S] cluster</name>
        <dbReference type="ChEBI" id="CHEBI:190135"/>
    </ligand>
</feature>
<dbReference type="GO" id="GO:0046872">
    <property type="term" value="F:metal ion binding"/>
    <property type="evidence" value="ECO:0007669"/>
    <property type="project" value="UniProtKB-KW"/>
</dbReference>
<reference evidence="3 4" key="1">
    <citation type="journal article" date="2009" name="Stand. Genomic Sci.">
        <title>Complete genome sequence of Desulfotomaculum acetoxidans type strain (5575).</title>
        <authorList>
            <person name="Spring S."/>
            <person name="Lapidus A."/>
            <person name="Schroder M."/>
            <person name="Gleim D."/>
            <person name="Sims D."/>
            <person name="Meincke L."/>
            <person name="Glavina Del Rio T."/>
            <person name="Tice H."/>
            <person name="Copeland A."/>
            <person name="Cheng J.F."/>
            <person name="Lucas S."/>
            <person name="Chen F."/>
            <person name="Nolan M."/>
            <person name="Bruce D."/>
            <person name="Goodwin L."/>
            <person name="Pitluck S."/>
            <person name="Ivanova N."/>
            <person name="Mavromatis K."/>
            <person name="Mikhailova N."/>
            <person name="Pati A."/>
            <person name="Chen A."/>
            <person name="Palaniappan K."/>
            <person name="Land M."/>
            <person name="Hauser L."/>
            <person name="Chang Y.J."/>
            <person name="Jeffries C.D."/>
            <person name="Chain P."/>
            <person name="Saunders E."/>
            <person name="Brettin T."/>
            <person name="Detter J.C."/>
            <person name="Goker M."/>
            <person name="Bristow J."/>
            <person name="Eisen J.A."/>
            <person name="Markowitz V."/>
            <person name="Hugenholtz P."/>
            <person name="Kyrpides N.C."/>
            <person name="Klenk H.P."/>
            <person name="Han C."/>
        </authorList>
    </citation>
    <scope>NUCLEOTIDE SEQUENCE [LARGE SCALE GENOMIC DNA]</scope>
    <source>
        <strain evidence="4">ATCC 49208 / DSM 771 / VKM B-1644</strain>
    </source>
</reference>
<protein>
    <submittedName>
        <fullName evidence="3">Sulfite reductase, subunit B</fullName>
    </submittedName>
</protein>
<dbReference type="InterPro" id="IPR001433">
    <property type="entry name" value="OxRdtase_FAD/NAD-bd"/>
</dbReference>
<name>C8VWA9_DESAS</name>
<dbReference type="STRING" id="485916.Dtox_1602"/>
<dbReference type="PROSITE" id="PS51384">
    <property type="entry name" value="FAD_FR"/>
    <property type="match status" value="1"/>
</dbReference>
<feature type="binding site" evidence="1">
    <location>
        <position position="232"/>
    </location>
    <ligand>
        <name>[2Fe-2S] cluster</name>
        <dbReference type="ChEBI" id="CHEBI:190135"/>
    </ligand>
</feature>
<dbReference type="InterPro" id="IPR012165">
    <property type="entry name" value="Cyt_c3_hydrogenase_gsu"/>
</dbReference>
<dbReference type="Pfam" id="PF00175">
    <property type="entry name" value="NAD_binding_1"/>
    <property type="match status" value="1"/>
</dbReference>
<dbReference type="SUPFAM" id="SSF63380">
    <property type="entry name" value="Riboflavin synthase domain-like"/>
    <property type="match status" value="1"/>
</dbReference>
<dbReference type="GO" id="GO:0051537">
    <property type="term" value="F:2 iron, 2 sulfur cluster binding"/>
    <property type="evidence" value="ECO:0007669"/>
    <property type="project" value="UniProtKB-KW"/>
</dbReference>
<comment type="cofactor">
    <cofactor evidence="1">
        <name>[2Fe-2S] cluster</name>
        <dbReference type="ChEBI" id="CHEBI:190135"/>
    </cofactor>
    <text evidence="1">Binds 1 [2Fe-2S] cluster per subunit.</text>
</comment>
<dbReference type="Proteomes" id="UP000002217">
    <property type="component" value="Chromosome"/>
</dbReference>
<accession>C8VWA9</accession>
<dbReference type="eggNOG" id="COG0543">
    <property type="taxonomic scope" value="Bacteria"/>
</dbReference>
<dbReference type="OrthoDB" id="9796486at2"/>
<dbReference type="InterPro" id="IPR017927">
    <property type="entry name" value="FAD-bd_FR_type"/>
</dbReference>
<dbReference type="InterPro" id="IPR017938">
    <property type="entry name" value="Riboflavin_synthase-like_b-brl"/>
</dbReference>
<evidence type="ECO:0000256" key="1">
    <source>
        <dbReference type="PIRSR" id="PIRSR006816-2"/>
    </source>
</evidence>
<dbReference type="InterPro" id="IPR050353">
    <property type="entry name" value="PyrK_electron_transfer"/>
</dbReference>
<evidence type="ECO:0000313" key="3">
    <source>
        <dbReference type="EMBL" id="ACV62461.1"/>
    </source>
</evidence>
<feature type="domain" description="FAD-binding FR-type" evidence="2">
    <location>
        <begin position="6"/>
        <end position="97"/>
    </location>
</feature>
<dbReference type="GO" id="GO:0050660">
    <property type="term" value="F:flavin adenine dinucleotide binding"/>
    <property type="evidence" value="ECO:0007669"/>
    <property type="project" value="InterPro"/>
</dbReference>
<dbReference type="PRINTS" id="PR00406">
    <property type="entry name" value="CYTB5RDTASE"/>
</dbReference>
<dbReference type="RefSeq" id="WP_015757172.1">
    <property type="nucleotide sequence ID" value="NC_013216.1"/>
</dbReference>
<feature type="binding site" evidence="1">
    <location>
        <position position="237"/>
    </location>
    <ligand>
        <name>[2Fe-2S] cluster</name>
        <dbReference type="ChEBI" id="CHEBI:190135"/>
    </ligand>
</feature>
<sequence>MAVNVYAPHRAKILNINRQTEIDYTFTLEADVKPLNGQFLEVSVPRVGECPISVSDFGEGYLELTIRRVGKVTNFIHDLKVGDSLFIRGPYGKGFPLAAFLGKRLIIAAGGTGLAPVKSVINNFCRNPGDIDKLDLLAGFKTPADVLFKAELQEWSKKFNVQVTVDKGDSSWSGRVGLITNLVKELTIENTDNTRVIIVGPPLMMKFTALEFINKSIPEKNIWFSFERKMCCGIGKCGHCKIDNTYVCLEGPVINYVQAKRLID</sequence>
<dbReference type="PIRSF" id="PIRSF006816">
    <property type="entry name" value="Cyc3_hyd_g"/>
    <property type="match status" value="1"/>
</dbReference>
<dbReference type="KEGG" id="dae:Dtox_1602"/>
<proteinExistence type="predicted"/>
<dbReference type="InterPro" id="IPR014260">
    <property type="entry name" value="Sulphite_reductase_B"/>
</dbReference>
<dbReference type="CDD" id="cd06221">
    <property type="entry name" value="sulfite_reductase_like"/>
    <property type="match status" value="1"/>
</dbReference>
<dbReference type="Pfam" id="PF00970">
    <property type="entry name" value="FAD_binding_6"/>
    <property type="match status" value="1"/>
</dbReference>
<dbReference type="HOGENOM" id="CLU_003827_1_1_9"/>
<gene>
    <name evidence="3" type="ordered locus">Dtox_1602</name>
</gene>
<keyword evidence="1" id="KW-0411">Iron-sulfur</keyword>
<evidence type="ECO:0000313" key="4">
    <source>
        <dbReference type="Proteomes" id="UP000002217"/>
    </source>
</evidence>
<keyword evidence="1" id="KW-0479">Metal-binding</keyword>
<dbReference type="Pfam" id="PF10418">
    <property type="entry name" value="DHODB_Fe-S_bind"/>
    <property type="match status" value="1"/>
</dbReference>
<dbReference type="PANTHER" id="PTHR43513:SF1">
    <property type="entry name" value="ANAEROBIC SULFITE REDUCTASE SUBUNIT B"/>
    <property type="match status" value="1"/>
</dbReference>